<dbReference type="SUPFAM" id="SSF53335">
    <property type="entry name" value="S-adenosyl-L-methionine-dependent methyltransferases"/>
    <property type="match status" value="1"/>
</dbReference>
<dbReference type="OrthoDB" id="31271at2157"/>
<evidence type="ECO:0000313" key="2">
    <source>
        <dbReference type="EMBL" id="OWJ54030.1"/>
    </source>
</evidence>
<keyword evidence="1" id="KW-0489">Methyltransferase</keyword>
<dbReference type="EMBL" id="NCQP01000007">
    <property type="protein sequence ID" value="OWJ54030.1"/>
    <property type="molecule type" value="Genomic_DNA"/>
</dbReference>
<reference evidence="1 3" key="1">
    <citation type="submission" date="2015-10" db="EMBL/GenBank/DDBJ databases">
        <title>Complete genome sequence of hyperthermophilic archaeon Pyrodictium delaneyi Su06.</title>
        <authorList>
            <person name="Jung J.-H."/>
            <person name="Lin J."/>
            <person name="Holden J.F."/>
            <person name="Park C.-S."/>
        </authorList>
    </citation>
    <scope>NUCLEOTIDE SEQUENCE [LARGE SCALE GENOMIC DNA]</scope>
    <source>
        <strain evidence="1 3">Su06</strain>
    </source>
</reference>
<gene>
    <name evidence="2" type="ORF">Pdsh_09170</name>
    <name evidence="1" type="ORF">Pyrde_0520</name>
</gene>
<dbReference type="AlphaFoldDB" id="A0A0P0N3C7"/>
<dbReference type="Gene3D" id="3.40.50.150">
    <property type="entry name" value="Vaccinia Virus protein VP39"/>
    <property type="match status" value="1"/>
</dbReference>
<proteinExistence type="predicted"/>
<dbReference type="PANTHER" id="PTHR23290:SF0">
    <property type="entry name" value="RRNA N6-ADENOSINE-METHYLTRANSFERASE METTL5"/>
    <property type="match status" value="1"/>
</dbReference>
<keyword evidence="4" id="KW-1185">Reference proteome</keyword>
<dbReference type="STRING" id="1273541.Pyrde_0520"/>
<organism evidence="1 3">
    <name type="scientific">Pyrodictium delaneyi</name>
    <dbReference type="NCBI Taxonomy" id="1273541"/>
    <lineage>
        <taxon>Archaea</taxon>
        <taxon>Thermoproteota</taxon>
        <taxon>Thermoprotei</taxon>
        <taxon>Desulfurococcales</taxon>
        <taxon>Pyrodictiaceae</taxon>
        <taxon>Pyrodictium</taxon>
    </lineage>
</organism>
<dbReference type="GO" id="GO:0032259">
    <property type="term" value="P:methylation"/>
    <property type="evidence" value="ECO:0007669"/>
    <property type="project" value="UniProtKB-KW"/>
</dbReference>
<dbReference type="EMBL" id="CP013011">
    <property type="protein sequence ID" value="ALL00570.1"/>
    <property type="molecule type" value="Genomic_DNA"/>
</dbReference>
<reference evidence="2 4" key="2">
    <citation type="submission" date="2017-05" db="EMBL/GenBank/DDBJ databases">
        <title>The draft genome of the hyperthermophilic archaeon 'Pyrodictium delaneyi strain Hulk', an iron and nitrate reducer, reveals the capacity for sulfate reduction.</title>
        <authorList>
            <person name="Demey L.M."/>
            <person name="Miller C."/>
            <person name="Manzella M."/>
            <person name="Reguera G."/>
            <person name="Kashefi K."/>
        </authorList>
    </citation>
    <scope>NUCLEOTIDE SEQUENCE [LARGE SCALE GENOMIC DNA]</scope>
    <source>
        <strain evidence="2 4">Hulk</strain>
    </source>
</reference>
<evidence type="ECO:0000313" key="1">
    <source>
        <dbReference type="EMBL" id="ALL00570.1"/>
    </source>
</evidence>
<evidence type="ECO:0000313" key="3">
    <source>
        <dbReference type="Proteomes" id="UP000058613"/>
    </source>
</evidence>
<protein>
    <submittedName>
        <fullName evidence="1">Putative RNA methylase</fullName>
    </submittedName>
</protein>
<dbReference type="KEGG" id="pdl:Pyrde_0520"/>
<dbReference type="CDD" id="cd02440">
    <property type="entry name" value="AdoMet_MTases"/>
    <property type="match status" value="1"/>
</dbReference>
<sequence length="225" mass="25125">MRLARISRLRMVLERLVPRLESPKRELEQYRTPPEIAVDIAMCIAGVACKVVVDLGSGTGMLSYAVSLVSGSYVVGFDVDEALAVLARSSDLYEASIVDFVVADVAYLPLRPLGNVCVVQNPPFGVSRRGADRVFMKAAMGIGARVICSLHYASVGVERYLKRLFSEAEYIVEFMKVYRFPLPAMYRDHVKRIHYIPVLLLRAWRGEERGRQRGDAKKCRGAGRA</sequence>
<dbReference type="RefSeq" id="WP_055407959.1">
    <property type="nucleotide sequence ID" value="NZ_CP013011.1"/>
</dbReference>
<accession>A0A0P0N3C7</accession>
<dbReference type="InterPro" id="IPR029063">
    <property type="entry name" value="SAM-dependent_MTases_sf"/>
</dbReference>
<dbReference type="GeneID" id="26098850"/>
<dbReference type="PANTHER" id="PTHR23290">
    <property type="entry name" value="RRNA N6-ADENOSINE-METHYLTRANSFERASE METTL5"/>
    <property type="match status" value="1"/>
</dbReference>
<evidence type="ECO:0000313" key="4">
    <source>
        <dbReference type="Proteomes" id="UP000196694"/>
    </source>
</evidence>
<name>A0A0P0N3C7_9CREN</name>
<dbReference type="Proteomes" id="UP000058613">
    <property type="component" value="Chromosome"/>
</dbReference>
<dbReference type="Proteomes" id="UP000196694">
    <property type="component" value="Unassembled WGS sequence"/>
</dbReference>
<keyword evidence="1" id="KW-0808">Transferase</keyword>
<dbReference type="InterPro" id="IPR051720">
    <property type="entry name" value="rRNA_MeTrfase/Polyamine_Synth"/>
</dbReference>
<dbReference type="GO" id="GO:0008168">
    <property type="term" value="F:methyltransferase activity"/>
    <property type="evidence" value="ECO:0007669"/>
    <property type="project" value="UniProtKB-KW"/>
</dbReference>